<evidence type="ECO:0000256" key="1">
    <source>
        <dbReference type="SAM" id="MobiDB-lite"/>
    </source>
</evidence>
<dbReference type="PANTHER" id="PTHR45527">
    <property type="entry name" value="NONRIBOSOMAL PEPTIDE SYNTHETASE"/>
    <property type="match status" value="1"/>
</dbReference>
<evidence type="ECO:0000313" key="3">
    <source>
        <dbReference type="EMBL" id="TWP53886.1"/>
    </source>
</evidence>
<dbReference type="Pfam" id="PF00668">
    <property type="entry name" value="Condensation"/>
    <property type="match status" value="1"/>
</dbReference>
<organism evidence="3 4">
    <name type="scientific">Lentzea tibetensis</name>
    <dbReference type="NCBI Taxonomy" id="2591470"/>
    <lineage>
        <taxon>Bacteria</taxon>
        <taxon>Bacillati</taxon>
        <taxon>Actinomycetota</taxon>
        <taxon>Actinomycetes</taxon>
        <taxon>Pseudonocardiales</taxon>
        <taxon>Pseudonocardiaceae</taxon>
        <taxon>Lentzea</taxon>
    </lineage>
</organism>
<dbReference type="GO" id="GO:0047527">
    <property type="term" value="F:2,3-dihydroxybenzoate-serine ligase activity"/>
    <property type="evidence" value="ECO:0007669"/>
    <property type="project" value="TreeGrafter"/>
</dbReference>
<dbReference type="Gene3D" id="3.30.559.30">
    <property type="entry name" value="Nonribosomal peptide synthetase, condensation domain"/>
    <property type="match status" value="1"/>
</dbReference>
<feature type="compositionally biased region" description="Basic residues" evidence="1">
    <location>
        <begin position="7"/>
        <end position="19"/>
    </location>
</feature>
<feature type="region of interest" description="Disordered" evidence="1">
    <location>
        <begin position="1"/>
        <end position="28"/>
    </location>
</feature>
<dbReference type="OrthoDB" id="2472181at2"/>
<dbReference type="Gene3D" id="3.30.559.10">
    <property type="entry name" value="Chloramphenicol acetyltransferase-like domain"/>
    <property type="match status" value="1"/>
</dbReference>
<dbReference type="PANTHER" id="PTHR45527:SF1">
    <property type="entry name" value="FATTY ACID SYNTHASE"/>
    <property type="match status" value="1"/>
</dbReference>
<dbReference type="AlphaFoldDB" id="A0A563F1L7"/>
<proteinExistence type="predicted"/>
<keyword evidence="4" id="KW-1185">Reference proteome</keyword>
<sequence length="471" mass="51618">MPDRSARLPRRQGRARSRRQREAPLHDSRRCPVSAVRLGVTRNQRDLWAAEWRATDRRMHTVAQHVEIRGPLELTAFEDAMRQVLAETEAVRARFRDDGGEVIQEILPSVRWRLAVIDLSGHSDPAAAFDEWAEADQRAPILASDFPLFSTALLRLGSDHHRWSLRFHHMAMDAFSAALLLRRVADVYAARSTGGDAGPSPFRPIAALHEEQREYEESDRFAADRAFWRERLTGLPGPVRITPSDVADSRVLAGVGLAPPPAGQICRTADAAGTAWPDVVLAVVAAHAAAESGASDVVMTVPVSNRTTAVSRSVPTNTANRIMLAVPVRPEASFHELLTAVTADNREAVRHQIFPHSVVMADLGERAAPHRSSGPWVNIMPFGADLALPGCTTSVHRVQTGPVGDLEVAVYGDPDAARMRVNVLMGLRPEHHALLLAAERRLMDRFAAVTADPHRPLAELPEFAAAWAPAR</sequence>
<name>A0A563F1L7_9PSEU</name>
<reference evidence="3 4" key="1">
    <citation type="submission" date="2019-07" db="EMBL/GenBank/DDBJ databases">
        <title>Lentzea xizangensis sp. nov., isolated from Qinghai-Tibetan Plateau Soils.</title>
        <authorList>
            <person name="Huang J."/>
        </authorList>
    </citation>
    <scope>NUCLEOTIDE SEQUENCE [LARGE SCALE GENOMIC DNA]</scope>
    <source>
        <strain evidence="3 4">FXJ1.1311</strain>
    </source>
</reference>
<dbReference type="GO" id="GO:0043041">
    <property type="term" value="P:amino acid activation for nonribosomal peptide biosynthetic process"/>
    <property type="evidence" value="ECO:0007669"/>
    <property type="project" value="TreeGrafter"/>
</dbReference>
<accession>A0A563F1L7</accession>
<dbReference type="Proteomes" id="UP000316639">
    <property type="component" value="Unassembled WGS sequence"/>
</dbReference>
<comment type="caution">
    <text evidence="3">The sequence shown here is derived from an EMBL/GenBank/DDBJ whole genome shotgun (WGS) entry which is preliminary data.</text>
</comment>
<protein>
    <recommendedName>
        <fullName evidence="2">Condensation domain-containing protein</fullName>
    </recommendedName>
</protein>
<dbReference type="GO" id="GO:0031177">
    <property type="term" value="F:phosphopantetheine binding"/>
    <property type="evidence" value="ECO:0007669"/>
    <property type="project" value="TreeGrafter"/>
</dbReference>
<evidence type="ECO:0000259" key="2">
    <source>
        <dbReference type="Pfam" id="PF00668"/>
    </source>
</evidence>
<dbReference type="InterPro" id="IPR001242">
    <property type="entry name" value="Condensation_dom"/>
</dbReference>
<dbReference type="GO" id="GO:0005829">
    <property type="term" value="C:cytosol"/>
    <property type="evidence" value="ECO:0007669"/>
    <property type="project" value="TreeGrafter"/>
</dbReference>
<dbReference type="EMBL" id="VOBR01000002">
    <property type="protein sequence ID" value="TWP53886.1"/>
    <property type="molecule type" value="Genomic_DNA"/>
</dbReference>
<dbReference type="InterPro" id="IPR023213">
    <property type="entry name" value="CAT-like_dom_sf"/>
</dbReference>
<dbReference type="GO" id="GO:0009366">
    <property type="term" value="C:enterobactin synthetase complex"/>
    <property type="evidence" value="ECO:0007669"/>
    <property type="project" value="TreeGrafter"/>
</dbReference>
<dbReference type="GO" id="GO:0008610">
    <property type="term" value="P:lipid biosynthetic process"/>
    <property type="evidence" value="ECO:0007669"/>
    <property type="project" value="UniProtKB-ARBA"/>
</dbReference>
<gene>
    <name evidence="3" type="ORF">FKR81_03780</name>
</gene>
<feature type="domain" description="Condensation" evidence="2">
    <location>
        <begin position="40"/>
        <end position="366"/>
    </location>
</feature>
<evidence type="ECO:0000313" key="4">
    <source>
        <dbReference type="Proteomes" id="UP000316639"/>
    </source>
</evidence>
<dbReference type="SUPFAM" id="SSF52777">
    <property type="entry name" value="CoA-dependent acyltransferases"/>
    <property type="match status" value="2"/>
</dbReference>
<dbReference type="GO" id="GO:0009239">
    <property type="term" value="P:enterobactin biosynthetic process"/>
    <property type="evidence" value="ECO:0007669"/>
    <property type="project" value="TreeGrafter"/>
</dbReference>